<gene>
    <name evidence="6" type="ORF">VTJ49DRAFT_2121</name>
</gene>
<dbReference type="Pfam" id="PF03227">
    <property type="entry name" value="GILT"/>
    <property type="match status" value="1"/>
</dbReference>
<keyword evidence="3" id="KW-0964">Secreted</keyword>
<name>A0ABR3VP08_HUMIN</name>
<dbReference type="PANTHER" id="PTHR13234:SF8">
    <property type="entry name" value="GAMMA-INTERFERON-INDUCIBLE LYSOSOMAL THIOL REDUCTASE"/>
    <property type="match status" value="1"/>
</dbReference>
<proteinExistence type="inferred from homology"/>
<evidence type="ECO:0000256" key="2">
    <source>
        <dbReference type="ARBA" id="ARBA00005679"/>
    </source>
</evidence>
<comment type="caution">
    <text evidence="6">The sequence shown here is derived from an EMBL/GenBank/DDBJ whole genome shotgun (WGS) entry which is preliminary data.</text>
</comment>
<comment type="similarity">
    <text evidence="2">Belongs to the GILT family.</text>
</comment>
<reference evidence="6 7" key="1">
    <citation type="journal article" date="2024" name="Commun. Biol.">
        <title>Comparative genomic analysis of thermophilic fungi reveals convergent evolutionary adaptations and gene losses.</title>
        <authorList>
            <person name="Steindorff A.S."/>
            <person name="Aguilar-Pontes M.V."/>
            <person name="Robinson A.J."/>
            <person name="Andreopoulos B."/>
            <person name="LaButti K."/>
            <person name="Kuo A."/>
            <person name="Mondo S."/>
            <person name="Riley R."/>
            <person name="Otillar R."/>
            <person name="Haridas S."/>
            <person name="Lipzen A."/>
            <person name="Grimwood J."/>
            <person name="Schmutz J."/>
            <person name="Clum A."/>
            <person name="Reid I.D."/>
            <person name="Moisan M.C."/>
            <person name="Butler G."/>
            <person name="Nguyen T.T.M."/>
            <person name="Dewar K."/>
            <person name="Conant G."/>
            <person name="Drula E."/>
            <person name="Henrissat B."/>
            <person name="Hansel C."/>
            <person name="Singer S."/>
            <person name="Hutchinson M.I."/>
            <person name="de Vries R.P."/>
            <person name="Natvig D.O."/>
            <person name="Powell A.J."/>
            <person name="Tsang A."/>
            <person name="Grigoriev I.V."/>
        </authorList>
    </citation>
    <scope>NUCLEOTIDE SEQUENCE [LARGE SCALE GENOMIC DNA]</scope>
    <source>
        <strain evidence="6 7">CBS 620.91</strain>
    </source>
</reference>
<protein>
    <recommendedName>
        <fullName evidence="8">Gamma interferon inducible lysosomal thiol reductase</fullName>
    </recommendedName>
</protein>
<dbReference type="InterPro" id="IPR004911">
    <property type="entry name" value="Interferon-induced_GILT"/>
</dbReference>
<sequence length="216" mass="23967">MDEKHPTAPMLLPSRRGLQPLKLVLSVAAYLSLAALLYCSFGPRVVLPLYGAPVVDSPQEQSPKVEGRLVPLEAHIMSKCPDAKDCLRDLVLPAMQKVHDKVNFTLSFIGKPTENDGVACMHGPEECLGNIIELCAQHLYPDPKTFLGFTMCLTRDYAEIPQRELIEDCALEHAIDFERLNECATKDNSAFGIKLLRESVNRTAKVYFISNLSSIP</sequence>
<accession>A0ABR3VP08</accession>
<keyword evidence="4" id="KW-0732">Signal</keyword>
<dbReference type="Proteomes" id="UP001583172">
    <property type="component" value="Unassembled WGS sequence"/>
</dbReference>
<keyword evidence="5" id="KW-0325">Glycoprotein</keyword>
<evidence type="ECO:0000256" key="4">
    <source>
        <dbReference type="ARBA" id="ARBA00022729"/>
    </source>
</evidence>
<keyword evidence="7" id="KW-1185">Reference proteome</keyword>
<evidence type="ECO:0000313" key="6">
    <source>
        <dbReference type="EMBL" id="KAL1843304.1"/>
    </source>
</evidence>
<evidence type="ECO:0000256" key="1">
    <source>
        <dbReference type="ARBA" id="ARBA00004613"/>
    </source>
</evidence>
<comment type="subcellular location">
    <subcellularLocation>
        <location evidence="1">Secreted</location>
    </subcellularLocation>
</comment>
<organism evidence="6 7">
    <name type="scientific">Humicola insolens</name>
    <name type="common">Soft-rot fungus</name>
    <dbReference type="NCBI Taxonomy" id="85995"/>
    <lineage>
        <taxon>Eukaryota</taxon>
        <taxon>Fungi</taxon>
        <taxon>Dikarya</taxon>
        <taxon>Ascomycota</taxon>
        <taxon>Pezizomycotina</taxon>
        <taxon>Sordariomycetes</taxon>
        <taxon>Sordariomycetidae</taxon>
        <taxon>Sordariales</taxon>
        <taxon>Chaetomiaceae</taxon>
        <taxon>Mycothermus</taxon>
    </lineage>
</organism>
<dbReference type="PANTHER" id="PTHR13234">
    <property type="entry name" value="GAMMA-INTERFERON INDUCIBLE LYSOSOMAL THIOL REDUCTASE GILT"/>
    <property type="match status" value="1"/>
</dbReference>
<evidence type="ECO:0008006" key="8">
    <source>
        <dbReference type="Google" id="ProtNLM"/>
    </source>
</evidence>
<evidence type="ECO:0000256" key="3">
    <source>
        <dbReference type="ARBA" id="ARBA00022525"/>
    </source>
</evidence>
<evidence type="ECO:0000313" key="7">
    <source>
        <dbReference type="Proteomes" id="UP001583172"/>
    </source>
</evidence>
<evidence type="ECO:0000256" key="5">
    <source>
        <dbReference type="ARBA" id="ARBA00023180"/>
    </source>
</evidence>
<dbReference type="EMBL" id="JAZGSY010000019">
    <property type="protein sequence ID" value="KAL1843304.1"/>
    <property type="molecule type" value="Genomic_DNA"/>
</dbReference>